<proteinExistence type="predicted"/>
<gene>
    <name evidence="1" type="ORF">CLUMA_CG018432</name>
</gene>
<protein>
    <submittedName>
        <fullName evidence="1">CLUMA_CG018432, isoform A</fullName>
    </submittedName>
</protein>
<keyword evidence="2" id="KW-1185">Reference proteome</keyword>
<accession>A0A1J1J147</accession>
<reference evidence="1 2" key="1">
    <citation type="submission" date="2015-04" db="EMBL/GenBank/DDBJ databases">
        <authorList>
            <person name="Syromyatnikov M.Y."/>
            <person name="Popov V.N."/>
        </authorList>
    </citation>
    <scope>NUCLEOTIDE SEQUENCE [LARGE SCALE GENOMIC DNA]</scope>
</reference>
<dbReference type="Proteomes" id="UP000183832">
    <property type="component" value="Unassembled WGS sequence"/>
</dbReference>
<dbReference type="AlphaFoldDB" id="A0A1J1J147"/>
<dbReference type="EMBL" id="CVRI01000064">
    <property type="protein sequence ID" value="CRL05166.1"/>
    <property type="molecule type" value="Genomic_DNA"/>
</dbReference>
<evidence type="ECO:0000313" key="2">
    <source>
        <dbReference type="Proteomes" id="UP000183832"/>
    </source>
</evidence>
<evidence type="ECO:0000313" key="1">
    <source>
        <dbReference type="EMBL" id="CRL05166.1"/>
    </source>
</evidence>
<name>A0A1J1J147_9DIPT</name>
<sequence>MGIENSSPSASNGLAMFSECDGKIFQWNHTRINKTFGVMLLMMKNQPLRIDKHSANVSKLFTEKTEM</sequence>
<organism evidence="1 2">
    <name type="scientific">Clunio marinus</name>
    <dbReference type="NCBI Taxonomy" id="568069"/>
    <lineage>
        <taxon>Eukaryota</taxon>
        <taxon>Metazoa</taxon>
        <taxon>Ecdysozoa</taxon>
        <taxon>Arthropoda</taxon>
        <taxon>Hexapoda</taxon>
        <taxon>Insecta</taxon>
        <taxon>Pterygota</taxon>
        <taxon>Neoptera</taxon>
        <taxon>Endopterygota</taxon>
        <taxon>Diptera</taxon>
        <taxon>Nematocera</taxon>
        <taxon>Chironomoidea</taxon>
        <taxon>Chironomidae</taxon>
        <taxon>Clunio</taxon>
    </lineage>
</organism>